<evidence type="ECO:0000256" key="1">
    <source>
        <dbReference type="SAM" id="Phobius"/>
    </source>
</evidence>
<dbReference type="AlphaFoldDB" id="A0A2N0ZHT0"/>
<evidence type="ECO:0000313" key="3">
    <source>
        <dbReference type="Proteomes" id="UP000233343"/>
    </source>
</evidence>
<dbReference type="Proteomes" id="UP000233343">
    <property type="component" value="Unassembled WGS sequence"/>
</dbReference>
<accession>A0A2N0ZHT0</accession>
<reference evidence="2 3" key="1">
    <citation type="journal article" date="2010" name="Int. J. Syst. Evol. Microbiol.">
        <title>Bacillus horneckiae sp. nov., isolated from a spacecraft-assembly clean room.</title>
        <authorList>
            <person name="Vaishampayan P."/>
            <person name="Probst A."/>
            <person name="Krishnamurthi S."/>
            <person name="Ghosh S."/>
            <person name="Osman S."/>
            <person name="McDowall A."/>
            <person name="Ruckmani A."/>
            <person name="Mayilraj S."/>
            <person name="Venkateswaran K."/>
        </authorList>
    </citation>
    <scope>NUCLEOTIDE SEQUENCE [LARGE SCALE GENOMIC DNA]</scope>
    <source>
        <strain evidence="3">1PO1SC</strain>
    </source>
</reference>
<keyword evidence="1" id="KW-0472">Membrane</keyword>
<proteinExistence type="predicted"/>
<organism evidence="2 3">
    <name type="scientific">Cytobacillus horneckiae</name>
    <dbReference type="NCBI Taxonomy" id="549687"/>
    <lineage>
        <taxon>Bacteria</taxon>
        <taxon>Bacillati</taxon>
        <taxon>Bacillota</taxon>
        <taxon>Bacilli</taxon>
        <taxon>Bacillales</taxon>
        <taxon>Bacillaceae</taxon>
        <taxon>Cytobacillus</taxon>
    </lineage>
</organism>
<keyword evidence="3" id="KW-1185">Reference proteome</keyword>
<feature type="transmembrane region" description="Helical" evidence="1">
    <location>
        <begin position="54"/>
        <end position="74"/>
    </location>
</feature>
<evidence type="ECO:0000313" key="2">
    <source>
        <dbReference type="EMBL" id="PKG29060.1"/>
    </source>
</evidence>
<sequence>MKSSHKTDHLYLSHELKTIDKNIEWHQHRKKRLEEKLRTKLAQQRKTSFVQKSIPAGIALGFVLFTYVFIVNLLNPSSSLPSSASLIEGVHYTYEMEKSKKLPVLTQEGRENSVYPLDASQSIKSLSGEPEIFLYLSNIGGKQTIYSQAFYSTTIAGQTISIHTTPHSETVDELVTSHLPHKKFPAESYTAEEVDIAGHRGVLQINNDRSLPRLTVITDKNVYYFYYTADNGHPDTLIELAKKFKFENDW</sequence>
<dbReference type="RefSeq" id="WP_066198826.1">
    <property type="nucleotide sequence ID" value="NZ_JAMAUX010000002.1"/>
</dbReference>
<keyword evidence="1" id="KW-1133">Transmembrane helix</keyword>
<keyword evidence="1" id="KW-0812">Transmembrane</keyword>
<gene>
    <name evidence="2" type="ORF">CWS20_09845</name>
</gene>
<dbReference type="EMBL" id="PISD01000019">
    <property type="protein sequence ID" value="PKG29060.1"/>
    <property type="molecule type" value="Genomic_DNA"/>
</dbReference>
<protein>
    <recommendedName>
        <fullName evidence="4">DUF4367 domain-containing protein</fullName>
    </recommendedName>
</protein>
<name>A0A2N0ZHT0_9BACI</name>
<comment type="caution">
    <text evidence="2">The sequence shown here is derived from an EMBL/GenBank/DDBJ whole genome shotgun (WGS) entry which is preliminary data.</text>
</comment>
<evidence type="ECO:0008006" key="4">
    <source>
        <dbReference type="Google" id="ProtNLM"/>
    </source>
</evidence>